<keyword evidence="1" id="KW-0732">Signal</keyword>
<sequence length="83" mass="8882">MKLATLALASVFALSSTFALAQTKQQYTSQQKYKSGQKYRSGVNTNQGTVGMGRGSYGQYQYYGNPNNRGGLVGGADAGTYRP</sequence>
<keyword evidence="3" id="KW-1185">Reference proteome</keyword>
<organism evidence="2 3">
    <name type="scientific">Bradyrhizobium jicamae</name>
    <dbReference type="NCBI Taxonomy" id="280332"/>
    <lineage>
        <taxon>Bacteria</taxon>
        <taxon>Pseudomonadati</taxon>
        <taxon>Pseudomonadota</taxon>
        <taxon>Alphaproteobacteria</taxon>
        <taxon>Hyphomicrobiales</taxon>
        <taxon>Nitrobacteraceae</taxon>
        <taxon>Bradyrhizobium</taxon>
    </lineage>
</organism>
<dbReference type="EMBL" id="LLXZ01000177">
    <property type="protein sequence ID" value="KRQ99657.1"/>
    <property type="molecule type" value="Genomic_DNA"/>
</dbReference>
<gene>
    <name evidence="2" type="ORF">CQ12_16985</name>
</gene>
<evidence type="ECO:0000256" key="1">
    <source>
        <dbReference type="SAM" id="SignalP"/>
    </source>
</evidence>
<accession>A0A0R3KVZ0</accession>
<feature type="signal peptide" evidence="1">
    <location>
        <begin position="1"/>
        <end position="21"/>
    </location>
</feature>
<comment type="caution">
    <text evidence="2">The sequence shown here is derived from an EMBL/GenBank/DDBJ whole genome shotgun (WGS) entry which is preliminary data.</text>
</comment>
<feature type="chain" id="PRO_5006442428" evidence="1">
    <location>
        <begin position="22"/>
        <end position="83"/>
    </location>
</feature>
<name>A0A0R3KVZ0_9BRAD</name>
<protein>
    <submittedName>
        <fullName evidence="2">Uncharacterized protein</fullName>
    </submittedName>
</protein>
<dbReference type="Proteomes" id="UP000050863">
    <property type="component" value="Unassembled WGS sequence"/>
</dbReference>
<proteinExistence type="predicted"/>
<evidence type="ECO:0000313" key="3">
    <source>
        <dbReference type="Proteomes" id="UP000050863"/>
    </source>
</evidence>
<evidence type="ECO:0000313" key="2">
    <source>
        <dbReference type="EMBL" id="KRQ99657.1"/>
    </source>
</evidence>
<dbReference type="RefSeq" id="WP_057838813.1">
    <property type="nucleotide sequence ID" value="NZ_LLXZ01000177.1"/>
</dbReference>
<dbReference type="AlphaFoldDB" id="A0A0R3KVZ0"/>
<reference evidence="2 3" key="1">
    <citation type="submission" date="2014-03" db="EMBL/GenBank/DDBJ databases">
        <title>Bradyrhizobium valentinum sp. nov., isolated from effective nodules of Lupinus mariae-josephae, a lupine endemic of basic-lime soils in Eastern Spain.</title>
        <authorList>
            <person name="Duran D."/>
            <person name="Rey L."/>
            <person name="Navarro A."/>
            <person name="Busquets A."/>
            <person name="Imperial J."/>
            <person name="Ruiz-Argueso T."/>
        </authorList>
    </citation>
    <scope>NUCLEOTIDE SEQUENCE [LARGE SCALE GENOMIC DNA]</scope>
    <source>
        <strain evidence="2 3">PAC68</strain>
    </source>
</reference>